<evidence type="ECO:0000313" key="3">
    <source>
        <dbReference type="Proteomes" id="UP001570511"/>
    </source>
</evidence>
<dbReference type="AlphaFoldDB" id="A0ABD5MA46"/>
<dbReference type="InterPro" id="IPR000182">
    <property type="entry name" value="GNAT_dom"/>
</dbReference>
<dbReference type="Gene3D" id="3.40.630.30">
    <property type="match status" value="1"/>
</dbReference>
<proteinExistence type="predicted"/>
<dbReference type="InterPro" id="IPR016181">
    <property type="entry name" value="Acyl_CoA_acyltransferase"/>
</dbReference>
<dbReference type="GO" id="GO:0016746">
    <property type="term" value="F:acyltransferase activity"/>
    <property type="evidence" value="ECO:0007669"/>
    <property type="project" value="UniProtKB-KW"/>
</dbReference>
<dbReference type="PROSITE" id="PS51186">
    <property type="entry name" value="GNAT"/>
    <property type="match status" value="1"/>
</dbReference>
<dbReference type="Proteomes" id="UP001570511">
    <property type="component" value="Unassembled WGS sequence"/>
</dbReference>
<evidence type="ECO:0000259" key="1">
    <source>
        <dbReference type="PROSITE" id="PS51186"/>
    </source>
</evidence>
<gene>
    <name evidence="2" type="ORF">OS889_00875</name>
</gene>
<dbReference type="RefSeq" id="WP_372386597.1">
    <property type="nucleotide sequence ID" value="NZ_JBGNYA010000001.1"/>
</dbReference>
<reference evidence="2 3" key="1">
    <citation type="submission" date="2024-08" db="EMBL/GenBank/DDBJ databases">
        <title>Halobellus sp. MBLA0158 whole genome sequence.</title>
        <authorList>
            <person name="Hwang C.Y."/>
            <person name="Cho E.-S."/>
            <person name="Seo M.-J."/>
        </authorList>
    </citation>
    <scope>NUCLEOTIDE SEQUENCE [LARGE SCALE GENOMIC DNA]</scope>
    <source>
        <strain evidence="2 3">MBLA0158</strain>
    </source>
</reference>
<keyword evidence="2" id="KW-0012">Acyltransferase</keyword>
<comment type="caution">
    <text evidence="2">The sequence shown here is derived from an EMBL/GenBank/DDBJ whole genome shotgun (WGS) entry which is preliminary data.</text>
</comment>
<sequence length="147" mass="15932">MAATVREATGDDADDIERLLDAAMLDFSRERLRQRIERGSALVAVVGDGADDERVVGGCVFDDPARAPASVGDADAPVTEIEHVAVHRSRRGRGIGRALVAAVDERATGPLIARFRESVRPFYESLGFEIREDGADMSEKRLLGVRV</sequence>
<dbReference type="EC" id="2.3.1.-" evidence="2"/>
<organism evidence="2 3">
    <name type="scientific">Halobellus rubicundus</name>
    <dbReference type="NCBI Taxonomy" id="2996466"/>
    <lineage>
        <taxon>Archaea</taxon>
        <taxon>Methanobacteriati</taxon>
        <taxon>Methanobacteriota</taxon>
        <taxon>Stenosarchaea group</taxon>
        <taxon>Halobacteria</taxon>
        <taxon>Halobacteriales</taxon>
        <taxon>Haloferacaceae</taxon>
        <taxon>Halobellus</taxon>
    </lineage>
</organism>
<dbReference type="Pfam" id="PF13508">
    <property type="entry name" value="Acetyltransf_7"/>
    <property type="match status" value="1"/>
</dbReference>
<accession>A0ABD5MA46</accession>
<dbReference type="SUPFAM" id="SSF55729">
    <property type="entry name" value="Acyl-CoA N-acyltransferases (Nat)"/>
    <property type="match status" value="1"/>
</dbReference>
<dbReference type="EMBL" id="JBGNYA010000001">
    <property type="protein sequence ID" value="MFA1609559.1"/>
    <property type="molecule type" value="Genomic_DNA"/>
</dbReference>
<keyword evidence="2" id="KW-0808">Transferase</keyword>
<evidence type="ECO:0000313" key="2">
    <source>
        <dbReference type="EMBL" id="MFA1609559.1"/>
    </source>
</evidence>
<name>A0ABD5MA46_9EURY</name>
<feature type="domain" description="N-acetyltransferase" evidence="1">
    <location>
        <begin position="3"/>
        <end position="147"/>
    </location>
</feature>
<keyword evidence="3" id="KW-1185">Reference proteome</keyword>
<protein>
    <submittedName>
        <fullName evidence="2">GNAT family N-acetyltransferase</fullName>
        <ecNumber evidence="2">2.3.1.-</ecNumber>
    </submittedName>
</protein>